<feature type="compositionally biased region" description="Acidic residues" evidence="8">
    <location>
        <begin position="352"/>
        <end position="364"/>
    </location>
</feature>
<evidence type="ECO:0000256" key="2">
    <source>
        <dbReference type="ARBA" id="ARBA00022517"/>
    </source>
</evidence>
<evidence type="ECO:0000256" key="5">
    <source>
        <dbReference type="ARBA" id="ARBA00023274"/>
    </source>
</evidence>
<dbReference type="Proteomes" id="UP000193218">
    <property type="component" value="Unassembled WGS sequence"/>
</dbReference>
<feature type="compositionally biased region" description="Acidic residues" evidence="8">
    <location>
        <begin position="150"/>
        <end position="185"/>
    </location>
</feature>
<name>A0A1Y1U760_9TREE</name>
<dbReference type="PANTHER" id="PTHR17039:SF0">
    <property type="entry name" value="U3 SMALL NUCLEOLAR RIBONUCLEOPROTEIN PROTEIN MPP10"/>
    <property type="match status" value="1"/>
</dbReference>
<dbReference type="GeneID" id="33555493"/>
<accession>A0A1Y1U760</accession>
<feature type="compositionally biased region" description="Basic and acidic residues" evidence="8">
    <location>
        <begin position="752"/>
        <end position="773"/>
    </location>
</feature>
<evidence type="ECO:0000256" key="1">
    <source>
        <dbReference type="ARBA" id="ARBA00004604"/>
    </source>
</evidence>
<evidence type="ECO:0000313" key="9">
    <source>
        <dbReference type="EMBL" id="ORX33861.1"/>
    </source>
</evidence>
<sequence>MSVAASGSLREELPESLETLQTELESKYHVLAKDGDEDLAKAALQVVKDVFDMALEYEQLSHPHIQPFIVSTLEPPTISTRSTAKANGKHKANGTGEVEEDEAIDPDSVLPYTPLSGLTTEAMDIEQIWAQLELRNEGLVQVLKHVGPLEMDDEDSLGGSESSDEDDDDDEEDEDDLEDMTEEEFREMMLRGDLGDSDEDDGSDEEDGSGDDQVDFYDDGVEGDSDEEEDDEEEQDEADEDMNDEDLELGSESDDGLDLEGSEGLESNEDEEQDDDDDDGEDEDEEDLDEEGEDEPDDRALLFDEDEAGPSRPRTKKRHPTLDDDFFSIDDFNRQTEEAEAGQLSSGRLGGDEDEDEEELDEDIGGLMINGASDGNKDLMYSDFFAPPRGAARAKGQPSAKDKDRKVGKKGKGKQIVRFDEVEASENEDAEDEEEGREVMGRFKGDLFDDEDEEEETDGKDLSTHERQQLALAKQIAQLEQEAVGPKDWTLLGEATSRARPENSLLEEDLDFEQVAKVTPVVTEDTVKTLEELIKKRIIDNNFDSPVRVRAYEPTPFLPSRYFELQDTQSSKSLAQIYEDEYQAAAAGGKARDPRDEKLRVEHEAIDKLWEDICYKLDALSSLNFVPKQPKASITTLDNLPTTSLESALPPTSAVTTLLAPEELFAAPPTATNIARSEQTPEQAHAARNRRRKAQKGERKRLEEMAELYGKKPASGKSGIRAEKQKALEGLVKTGKGVTVVGKGSKNAAGDRGQKRGREEQKDRAEDGKRLKL</sequence>
<dbReference type="GO" id="GO:0006364">
    <property type="term" value="P:rRNA processing"/>
    <property type="evidence" value="ECO:0007669"/>
    <property type="project" value="UniProtKB-KW"/>
</dbReference>
<dbReference type="PANTHER" id="PTHR17039">
    <property type="entry name" value="U3 SMALL NUCLEOLAR RIBONUCLEOPROTEIN PROTEIN MPP10"/>
    <property type="match status" value="1"/>
</dbReference>
<evidence type="ECO:0000256" key="8">
    <source>
        <dbReference type="SAM" id="MobiDB-lite"/>
    </source>
</evidence>
<feature type="compositionally biased region" description="Low complexity" evidence="8">
    <location>
        <begin position="733"/>
        <end position="746"/>
    </location>
</feature>
<proteinExistence type="inferred from homology"/>
<dbReference type="GO" id="GO:0034457">
    <property type="term" value="C:Mpp10 complex"/>
    <property type="evidence" value="ECO:0007669"/>
    <property type="project" value="UniProtKB-UniRule"/>
</dbReference>
<keyword evidence="4 7" id="KW-0539">Nucleus</keyword>
<dbReference type="AlphaFoldDB" id="A0A1Y1U760"/>
<keyword evidence="5 7" id="KW-0687">Ribonucleoprotein</keyword>
<keyword evidence="2 7" id="KW-0690">Ribosome biogenesis</keyword>
<evidence type="ECO:0000256" key="6">
    <source>
        <dbReference type="ARBA" id="ARBA00029455"/>
    </source>
</evidence>
<feature type="compositionally biased region" description="Basic residues" evidence="8">
    <location>
        <begin position="406"/>
        <end position="415"/>
    </location>
</feature>
<comment type="similarity">
    <text evidence="6 7">Belongs to the MPP10 family.</text>
</comment>
<gene>
    <name evidence="9" type="ORF">BD324DRAFT_584515</name>
</gene>
<comment type="subcellular location">
    <subcellularLocation>
        <location evidence="1 7">Nucleus</location>
        <location evidence="1 7">Nucleolus</location>
    </subcellularLocation>
</comment>
<evidence type="ECO:0000256" key="7">
    <source>
        <dbReference type="PIRNR" id="PIRNR017300"/>
    </source>
</evidence>
<evidence type="ECO:0000313" key="10">
    <source>
        <dbReference type="Proteomes" id="UP000193218"/>
    </source>
</evidence>
<dbReference type="Pfam" id="PF04006">
    <property type="entry name" value="Mpp10"/>
    <property type="match status" value="1"/>
</dbReference>
<feature type="compositionally biased region" description="Basic and acidic residues" evidence="8">
    <location>
        <begin position="437"/>
        <end position="447"/>
    </location>
</feature>
<dbReference type="PIRSF" id="PIRSF017300">
    <property type="entry name" value="snoRNP_Mpp10"/>
    <property type="match status" value="1"/>
</dbReference>
<dbReference type="GO" id="GO:0005732">
    <property type="term" value="C:sno(s)RNA-containing ribonucleoprotein complex"/>
    <property type="evidence" value="ECO:0007669"/>
    <property type="project" value="UniProtKB-UniRule"/>
</dbReference>
<dbReference type="InParanoid" id="A0A1Y1U760"/>
<feature type="compositionally biased region" description="Acidic residues" evidence="8">
    <location>
        <begin position="422"/>
        <end position="436"/>
    </location>
</feature>
<protein>
    <recommendedName>
        <fullName evidence="7">U3 small nucleolar ribonucleoprotein protein MPP10</fullName>
    </recommendedName>
</protein>
<comment type="caution">
    <text evidence="9">The sequence shown here is derived from an EMBL/GenBank/DDBJ whole genome shotgun (WGS) entry which is preliminary data.</text>
</comment>
<dbReference type="EMBL" id="NBSH01000017">
    <property type="protein sequence ID" value="ORX33861.1"/>
    <property type="molecule type" value="Genomic_DNA"/>
</dbReference>
<feature type="region of interest" description="Disordered" evidence="8">
    <location>
        <begin position="675"/>
        <end position="701"/>
    </location>
</feature>
<keyword evidence="10" id="KW-1185">Reference proteome</keyword>
<dbReference type="RefSeq" id="XP_021868160.1">
    <property type="nucleotide sequence ID" value="XM_022013685.1"/>
</dbReference>
<dbReference type="STRING" id="4999.A0A1Y1U760"/>
<comment type="function">
    <text evidence="7">Involved in nucleolar processing of pre-18S ribosomal RNA.</text>
</comment>
<reference evidence="9 10" key="1">
    <citation type="submission" date="2017-03" db="EMBL/GenBank/DDBJ databases">
        <title>Widespread Adenine N6-methylation of Active Genes in Fungi.</title>
        <authorList>
            <consortium name="DOE Joint Genome Institute"/>
            <person name="Mondo S.J."/>
            <person name="Dannebaum R.O."/>
            <person name="Kuo R.C."/>
            <person name="Louie K.B."/>
            <person name="Bewick A.J."/>
            <person name="Labutti K."/>
            <person name="Haridas S."/>
            <person name="Kuo A."/>
            <person name="Salamov A."/>
            <person name="Ahrendt S.R."/>
            <person name="Lau R."/>
            <person name="Bowen B.P."/>
            <person name="Lipzen A."/>
            <person name="Sullivan W."/>
            <person name="Andreopoulos W.B."/>
            <person name="Clum A."/>
            <person name="Lindquist E."/>
            <person name="Daum C."/>
            <person name="Northen T.R."/>
            <person name="Ramamoorthy G."/>
            <person name="Schmitz R.J."/>
            <person name="Gryganskyi A."/>
            <person name="Culley D."/>
            <person name="Magnuson J."/>
            <person name="James T.Y."/>
            <person name="O'Malley M.A."/>
            <person name="Stajich J.E."/>
            <person name="Spatafora J.W."/>
            <person name="Visel A."/>
            <person name="Grigoriev I.V."/>
        </authorList>
    </citation>
    <scope>NUCLEOTIDE SEQUENCE [LARGE SCALE GENOMIC DNA]</scope>
    <source>
        <strain evidence="9 10">NRRL Y-17943</strain>
    </source>
</reference>
<feature type="region of interest" description="Disordered" evidence="8">
    <location>
        <begin position="733"/>
        <end position="773"/>
    </location>
</feature>
<dbReference type="InterPro" id="IPR012173">
    <property type="entry name" value="Mpp10"/>
</dbReference>
<keyword evidence="3 7" id="KW-0698">rRNA processing</keyword>
<evidence type="ECO:0000256" key="4">
    <source>
        <dbReference type="ARBA" id="ARBA00023242"/>
    </source>
</evidence>
<organism evidence="9 10">
    <name type="scientific">Kockovaella imperatae</name>
    <dbReference type="NCBI Taxonomy" id="4999"/>
    <lineage>
        <taxon>Eukaryota</taxon>
        <taxon>Fungi</taxon>
        <taxon>Dikarya</taxon>
        <taxon>Basidiomycota</taxon>
        <taxon>Agaricomycotina</taxon>
        <taxon>Tremellomycetes</taxon>
        <taxon>Tremellales</taxon>
        <taxon>Cuniculitremaceae</taxon>
        <taxon>Kockovaella</taxon>
    </lineage>
</organism>
<feature type="region of interest" description="Disordered" evidence="8">
    <location>
        <begin position="150"/>
        <end position="467"/>
    </location>
</feature>
<feature type="region of interest" description="Disordered" evidence="8">
    <location>
        <begin position="79"/>
        <end position="109"/>
    </location>
</feature>
<dbReference type="GO" id="GO:0032040">
    <property type="term" value="C:small-subunit processome"/>
    <property type="evidence" value="ECO:0007669"/>
    <property type="project" value="TreeGrafter"/>
</dbReference>
<feature type="compositionally biased region" description="Acidic residues" evidence="8">
    <location>
        <begin position="448"/>
        <end position="458"/>
    </location>
</feature>
<dbReference type="FunCoup" id="A0A1Y1U760">
    <property type="interactions" value="466"/>
</dbReference>
<feature type="compositionally biased region" description="Acidic residues" evidence="8">
    <location>
        <begin position="195"/>
        <end position="308"/>
    </location>
</feature>
<dbReference type="OrthoDB" id="445326at2759"/>
<evidence type="ECO:0000256" key="3">
    <source>
        <dbReference type="ARBA" id="ARBA00022552"/>
    </source>
</evidence>